<reference evidence="2 3" key="1">
    <citation type="journal article" date="2016" name="Nat. Commun.">
        <title>Extremotolerant tardigrade genome and improved radiotolerance of human cultured cells by tardigrade-unique protein.</title>
        <authorList>
            <person name="Hashimoto T."/>
            <person name="Horikawa D.D."/>
            <person name="Saito Y."/>
            <person name="Kuwahara H."/>
            <person name="Kozuka-Hata H."/>
            <person name="Shin-I T."/>
            <person name="Minakuchi Y."/>
            <person name="Ohishi K."/>
            <person name="Motoyama A."/>
            <person name="Aizu T."/>
            <person name="Enomoto A."/>
            <person name="Kondo K."/>
            <person name="Tanaka S."/>
            <person name="Hara Y."/>
            <person name="Koshikawa S."/>
            <person name="Sagara H."/>
            <person name="Miura T."/>
            <person name="Yokobori S."/>
            <person name="Miyagawa K."/>
            <person name="Suzuki Y."/>
            <person name="Kubo T."/>
            <person name="Oyama M."/>
            <person name="Kohara Y."/>
            <person name="Fujiyama A."/>
            <person name="Arakawa K."/>
            <person name="Katayama T."/>
            <person name="Toyoda A."/>
            <person name="Kunieda T."/>
        </authorList>
    </citation>
    <scope>NUCLEOTIDE SEQUENCE [LARGE SCALE GENOMIC DNA]</scope>
    <source>
        <strain evidence="2 3">YOKOZUNA-1</strain>
    </source>
</reference>
<dbReference type="Proteomes" id="UP000186922">
    <property type="component" value="Unassembled WGS sequence"/>
</dbReference>
<accession>A0A1D1UQF5</accession>
<dbReference type="AlphaFoldDB" id="A0A1D1UQF5"/>
<organism evidence="2 3">
    <name type="scientific">Ramazzottius varieornatus</name>
    <name type="common">Water bear</name>
    <name type="synonym">Tardigrade</name>
    <dbReference type="NCBI Taxonomy" id="947166"/>
    <lineage>
        <taxon>Eukaryota</taxon>
        <taxon>Metazoa</taxon>
        <taxon>Ecdysozoa</taxon>
        <taxon>Tardigrada</taxon>
        <taxon>Eutardigrada</taxon>
        <taxon>Parachela</taxon>
        <taxon>Hypsibioidea</taxon>
        <taxon>Ramazzottiidae</taxon>
        <taxon>Ramazzottius</taxon>
    </lineage>
</organism>
<comment type="caution">
    <text evidence="2">The sequence shown here is derived from an EMBL/GenBank/DDBJ whole genome shotgun (WGS) entry which is preliminary data.</text>
</comment>
<keyword evidence="3" id="KW-1185">Reference proteome</keyword>
<feature type="region of interest" description="Disordered" evidence="1">
    <location>
        <begin position="32"/>
        <end position="54"/>
    </location>
</feature>
<evidence type="ECO:0000313" key="2">
    <source>
        <dbReference type="EMBL" id="GAU89507.1"/>
    </source>
</evidence>
<dbReference type="EMBL" id="BDGG01000001">
    <property type="protein sequence ID" value="GAU89507.1"/>
    <property type="molecule type" value="Genomic_DNA"/>
</dbReference>
<evidence type="ECO:0000313" key="3">
    <source>
        <dbReference type="Proteomes" id="UP000186922"/>
    </source>
</evidence>
<feature type="region of interest" description="Disordered" evidence="1">
    <location>
        <begin position="92"/>
        <end position="125"/>
    </location>
</feature>
<name>A0A1D1UQF5_RAMVA</name>
<evidence type="ECO:0000256" key="1">
    <source>
        <dbReference type="SAM" id="MobiDB-lite"/>
    </source>
</evidence>
<gene>
    <name evidence="2" type="primary">RvY_02052</name>
    <name evidence="2" type="synonym">RvY_02052.1</name>
    <name evidence="2" type="ORF">RvY_02052-1</name>
</gene>
<proteinExistence type="predicted"/>
<feature type="compositionally biased region" description="Basic and acidic residues" evidence="1">
    <location>
        <begin position="178"/>
        <end position="188"/>
    </location>
</feature>
<feature type="region of interest" description="Disordered" evidence="1">
    <location>
        <begin position="153"/>
        <end position="212"/>
    </location>
</feature>
<protein>
    <submittedName>
        <fullName evidence="2">Uncharacterized protein</fullName>
    </submittedName>
</protein>
<sequence length="212" mass="23555">MEVLWDEIFRRRKSHYQGMGYRWSSELKLGPKSEVTRSRYPAGSADGAPKDRISIPAGRTAVGRFSPHLRLGSPKKNKSHFLQYEEGLVFRELSPESGTPTRTRDSRTKPGGEQASIGKERASSAVATKRKFGGFPSITDSSLVKPILKKVAVANSEERSTSRSRSRSVSPISQGSERSSDQDTDRPIIPKLSVQPESGWKLFVERPSQQIP</sequence>
<feature type="compositionally biased region" description="Low complexity" evidence="1">
    <location>
        <begin position="167"/>
        <end position="176"/>
    </location>
</feature>